<accession>A0A319DNU8</accession>
<evidence type="ECO:0000256" key="5">
    <source>
        <dbReference type="RuleBase" id="RU361185"/>
    </source>
</evidence>
<reference evidence="7 8" key="1">
    <citation type="submission" date="2018-02" db="EMBL/GenBank/DDBJ databases">
        <title>The genomes of Aspergillus section Nigri reveals drivers in fungal speciation.</title>
        <authorList>
            <consortium name="DOE Joint Genome Institute"/>
            <person name="Vesth T.C."/>
            <person name="Nybo J."/>
            <person name="Theobald S."/>
            <person name="Brandl J."/>
            <person name="Frisvad J.C."/>
            <person name="Nielsen K.F."/>
            <person name="Lyhne E.K."/>
            <person name="Kogle M.E."/>
            <person name="Kuo A."/>
            <person name="Riley R."/>
            <person name="Clum A."/>
            <person name="Nolan M."/>
            <person name="Lipzen A."/>
            <person name="Salamov A."/>
            <person name="Henrissat B."/>
            <person name="Wiebenga A."/>
            <person name="De vries R.P."/>
            <person name="Grigoriev I.V."/>
            <person name="Mortensen U.H."/>
            <person name="Andersen M.R."/>
            <person name="Baker S.E."/>
        </authorList>
    </citation>
    <scope>NUCLEOTIDE SEQUENCE [LARGE SCALE GENOMIC DNA]</scope>
    <source>
        <strain evidence="7 8">CBS 707.79</strain>
    </source>
</reference>
<gene>
    <name evidence="7" type="ORF">BO71DRAFT_434516</name>
</gene>
<dbReference type="InterPro" id="IPR000322">
    <property type="entry name" value="Glyco_hydro_31_TIM"/>
</dbReference>
<dbReference type="SUPFAM" id="SSF74650">
    <property type="entry name" value="Galactose mutarotase-like"/>
    <property type="match status" value="1"/>
</dbReference>
<dbReference type="Proteomes" id="UP000247810">
    <property type="component" value="Unassembled WGS sequence"/>
</dbReference>
<evidence type="ECO:0000256" key="4">
    <source>
        <dbReference type="ARBA" id="ARBA00023180"/>
    </source>
</evidence>
<dbReference type="GO" id="GO:0004558">
    <property type="term" value="F:alpha-1,4-glucosidase activity"/>
    <property type="evidence" value="ECO:0007669"/>
    <property type="project" value="UniProtKB-EC"/>
</dbReference>
<keyword evidence="5" id="KW-0326">Glycosidase</keyword>
<dbReference type="STRING" id="1448320.A0A319DNU8"/>
<keyword evidence="5" id="KW-0378">Hydrolase</keyword>
<dbReference type="OrthoDB" id="5839090at2759"/>
<dbReference type="GO" id="GO:0005975">
    <property type="term" value="P:carbohydrate metabolic process"/>
    <property type="evidence" value="ECO:0007669"/>
    <property type="project" value="InterPro"/>
</dbReference>
<dbReference type="VEuPathDB" id="FungiDB:BO71DRAFT_434516"/>
<protein>
    <recommendedName>
        <fullName evidence="3">alpha-glucosidase</fullName>
        <ecNumber evidence="3">3.2.1.20</ecNumber>
    </recommendedName>
</protein>
<evidence type="ECO:0000256" key="3">
    <source>
        <dbReference type="ARBA" id="ARBA00012741"/>
    </source>
</evidence>
<dbReference type="EC" id="3.2.1.20" evidence="3"/>
<dbReference type="InterPro" id="IPR017853">
    <property type="entry name" value="GH"/>
</dbReference>
<dbReference type="Gene3D" id="2.60.40.1760">
    <property type="entry name" value="glycosyl hydrolase (family 31)"/>
    <property type="match status" value="1"/>
</dbReference>
<feature type="domain" description="Glycoside hydrolase family 31 TIM barrel" evidence="6">
    <location>
        <begin position="341"/>
        <end position="451"/>
    </location>
</feature>
<proteinExistence type="inferred from homology"/>
<evidence type="ECO:0000259" key="6">
    <source>
        <dbReference type="Pfam" id="PF01055"/>
    </source>
</evidence>
<dbReference type="Gene3D" id="3.20.20.80">
    <property type="entry name" value="Glycosidases"/>
    <property type="match status" value="2"/>
</dbReference>
<comment type="similarity">
    <text evidence="2 5">Belongs to the glycosyl hydrolase 31 family.</text>
</comment>
<dbReference type="CDD" id="cd14752">
    <property type="entry name" value="GH31_N"/>
    <property type="match status" value="1"/>
</dbReference>
<dbReference type="AlphaFoldDB" id="A0A319DNU8"/>
<dbReference type="PANTHER" id="PTHR22762:SF133">
    <property type="entry name" value="P-TYPE DOMAIN-CONTAINING PROTEIN"/>
    <property type="match status" value="1"/>
</dbReference>
<sequence>MFYGRKYWHCSADRTAKNDDEGFRVADTRATRAAVGGLSIAPTLAIPTASLPNPVSGVPSGVLSTASSSSSSSYLPQATLHAVAGLAVQPNIADPAAVDAQACNAYGIDIETLNLTVEYQMTDRLHMEITPSVLSAANASEYLLSPDLVAEGTVEEPAGSAQTRGLRLTWSNEPSFQFNITRVATGDVLFTTTGTQLVFENQFLEFASAMPEDYHLYGLGEVIHGLRLGTNLTRTLYAANAGNTLDVNLYGSHPFYLETRYFQVDGDGREHLVTNVSAAAPGDYRSYSHGVFFRNAHGQDVLLRPSRLTWRAIGGSIDLYVFAGRSPGAVTQQYVSLIGRPAMQRYHTLGLHQCRWGYANWSEVAEVVANYARFQIPLENMWNNMDYMSFYRDYDNDPIRSATAMPRGGQYYIPIVDSGIYVPNPDNASDAYALFTRGDQQEVLLRNPDGSWLDMSERSRIARAAVARATSTCSPSSPRPTFQEQATGNIVLDFPEGFNLTNATEAAAASSSLLAQSASSATSSTMITTITTTPSRSSYSAFPCSADTCGFGSNTDEELYNRWMQLSAFLPFYHNYNELGAIPQEPYR</sequence>
<keyword evidence="8" id="KW-1185">Reference proteome</keyword>
<dbReference type="PANTHER" id="PTHR22762">
    <property type="entry name" value="ALPHA-GLUCOSIDASE"/>
    <property type="match status" value="1"/>
</dbReference>
<dbReference type="InterPro" id="IPR011013">
    <property type="entry name" value="Gal_mutarotase_sf_dom"/>
</dbReference>
<evidence type="ECO:0000256" key="1">
    <source>
        <dbReference type="ARBA" id="ARBA00001657"/>
    </source>
</evidence>
<dbReference type="SUPFAM" id="SSF51445">
    <property type="entry name" value="(Trans)glycosidases"/>
    <property type="match status" value="1"/>
</dbReference>
<evidence type="ECO:0000313" key="8">
    <source>
        <dbReference type="Proteomes" id="UP000247810"/>
    </source>
</evidence>
<evidence type="ECO:0000313" key="7">
    <source>
        <dbReference type="EMBL" id="PYH89738.1"/>
    </source>
</evidence>
<keyword evidence="4" id="KW-0325">Glycoprotein</keyword>
<comment type="catalytic activity">
    <reaction evidence="1">
        <text>Hydrolysis of terminal, non-reducing (1-&gt;4)-linked alpha-D-glucose residues with release of alpha-D-glucose.</text>
        <dbReference type="EC" id="3.2.1.20"/>
    </reaction>
</comment>
<dbReference type="Pfam" id="PF01055">
    <property type="entry name" value="Glyco_hydro_31_2nd"/>
    <property type="match status" value="1"/>
</dbReference>
<dbReference type="EMBL" id="KZ826014">
    <property type="protein sequence ID" value="PYH89738.1"/>
    <property type="molecule type" value="Genomic_DNA"/>
</dbReference>
<organism evidence="7 8">
    <name type="scientific">Aspergillus ellipticus CBS 707.79</name>
    <dbReference type="NCBI Taxonomy" id="1448320"/>
    <lineage>
        <taxon>Eukaryota</taxon>
        <taxon>Fungi</taxon>
        <taxon>Dikarya</taxon>
        <taxon>Ascomycota</taxon>
        <taxon>Pezizomycotina</taxon>
        <taxon>Eurotiomycetes</taxon>
        <taxon>Eurotiomycetidae</taxon>
        <taxon>Eurotiales</taxon>
        <taxon>Aspergillaceae</taxon>
        <taxon>Aspergillus</taxon>
        <taxon>Aspergillus subgen. Circumdati</taxon>
    </lineage>
</organism>
<evidence type="ECO:0000256" key="2">
    <source>
        <dbReference type="ARBA" id="ARBA00007806"/>
    </source>
</evidence>
<dbReference type="GO" id="GO:0030246">
    <property type="term" value="F:carbohydrate binding"/>
    <property type="evidence" value="ECO:0007669"/>
    <property type="project" value="InterPro"/>
</dbReference>
<name>A0A319DNU8_9EURO</name>